<evidence type="ECO:0000313" key="1">
    <source>
        <dbReference type="EMBL" id="KAH7674649.1"/>
    </source>
</evidence>
<proteinExistence type="predicted"/>
<dbReference type="Proteomes" id="UP000827976">
    <property type="component" value="Chromosome 8"/>
</dbReference>
<name>A0ACB7VKR9_DIOAL</name>
<keyword evidence="2" id="KW-1185">Reference proteome</keyword>
<gene>
    <name evidence="1" type="ORF">IHE45_08G087900</name>
</gene>
<evidence type="ECO:0000313" key="2">
    <source>
        <dbReference type="Proteomes" id="UP000827976"/>
    </source>
</evidence>
<dbReference type="EMBL" id="CM037018">
    <property type="protein sequence ID" value="KAH7674649.1"/>
    <property type="molecule type" value="Genomic_DNA"/>
</dbReference>
<sequence>MMSPETLMRSRKSFDTGAAVGLGIVAAMSGDSAGSERSEPVSIVLAGALRPVRKEPPAEEMMSESYTCVISYVGGNAVKKRVYFDDGMGCNYERSSEELYKPFPPAPAPAPEFLSRCYLCRKWLHGKDIFMYRGEMGFCSEDCRWEQMMMNDEQMEKFGSDQQALKPFACSLSPCSATPFTFMPRVAAV</sequence>
<reference evidence="2" key="1">
    <citation type="journal article" date="2022" name="Nat. Commun.">
        <title>Chromosome evolution and the genetic basis of agronomically important traits in greater yam.</title>
        <authorList>
            <person name="Bredeson J.V."/>
            <person name="Lyons J.B."/>
            <person name="Oniyinde I.O."/>
            <person name="Okereke N.R."/>
            <person name="Kolade O."/>
            <person name="Nnabue I."/>
            <person name="Nwadili C.O."/>
            <person name="Hribova E."/>
            <person name="Parker M."/>
            <person name="Nwogha J."/>
            <person name="Shu S."/>
            <person name="Carlson J."/>
            <person name="Kariba R."/>
            <person name="Muthemba S."/>
            <person name="Knop K."/>
            <person name="Barton G.J."/>
            <person name="Sherwood A.V."/>
            <person name="Lopez-Montes A."/>
            <person name="Asiedu R."/>
            <person name="Jamnadass R."/>
            <person name="Muchugi A."/>
            <person name="Goodstein D."/>
            <person name="Egesi C.N."/>
            <person name="Featherston J."/>
            <person name="Asfaw A."/>
            <person name="Simpson G.G."/>
            <person name="Dolezel J."/>
            <person name="Hendre P.S."/>
            <person name="Van Deynze A."/>
            <person name="Kumar P.L."/>
            <person name="Obidiegwu J.E."/>
            <person name="Bhattacharjee R."/>
            <person name="Rokhsar D.S."/>
        </authorList>
    </citation>
    <scope>NUCLEOTIDE SEQUENCE [LARGE SCALE GENOMIC DNA]</scope>
    <source>
        <strain evidence="2">cv. TDa95/00328</strain>
    </source>
</reference>
<comment type="caution">
    <text evidence="1">The sequence shown here is derived from an EMBL/GenBank/DDBJ whole genome shotgun (WGS) entry which is preliminary data.</text>
</comment>
<protein>
    <submittedName>
        <fullName evidence="1">Zf-FLZ domain-containing protein</fullName>
    </submittedName>
</protein>
<accession>A0ACB7VKR9</accession>
<organism evidence="1 2">
    <name type="scientific">Dioscorea alata</name>
    <name type="common">Purple yam</name>
    <dbReference type="NCBI Taxonomy" id="55571"/>
    <lineage>
        <taxon>Eukaryota</taxon>
        <taxon>Viridiplantae</taxon>
        <taxon>Streptophyta</taxon>
        <taxon>Embryophyta</taxon>
        <taxon>Tracheophyta</taxon>
        <taxon>Spermatophyta</taxon>
        <taxon>Magnoliopsida</taxon>
        <taxon>Liliopsida</taxon>
        <taxon>Dioscoreales</taxon>
        <taxon>Dioscoreaceae</taxon>
        <taxon>Dioscorea</taxon>
    </lineage>
</organism>